<protein>
    <recommendedName>
        <fullName evidence="9">G-protein coupled receptors family 1 profile domain-containing protein</fullName>
    </recommendedName>
</protein>
<proteinExistence type="predicted"/>
<dbReference type="InterPro" id="IPR019427">
    <property type="entry name" value="7TM_GPCR_serpentine_rcpt_Srw"/>
</dbReference>
<evidence type="ECO:0000256" key="6">
    <source>
        <dbReference type="ARBA" id="ARBA00023170"/>
    </source>
</evidence>
<keyword evidence="11" id="KW-1185">Reference proteome</keyword>
<dbReference type="PANTHER" id="PTHR24243:SF230">
    <property type="entry name" value="G-PROTEIN COUPLED RECEPTORS FAMILY 1 PROFILE DOMAIN-CONTAINING PROTEIN"/>
    <property type="match status" value="1"/>
</dbReference>
<feature type="transmembrane region" description="Helical" evidence="8">
    <location>
        <begin position="294"/>
        <end position="312"/>
    </location>
</feature>
<evidence type="ECO:0000256" key="2">
    <source>
        <dbReference type="ARBA" id="ARBA00022692"/>
    </source>
</evidence>
<evidence type="ECO:0000259" key="9">
    <source>
        <dbReference type="PROSITE" id="PS50262"/>
    </source>
</evidence>
<gene>
    <name evidence="10" type="ORF">GSLYS_00013330001</name>
</gene>
<dbReference type="InterPro" id="IPR017452">
    <property type="entry name" value="GPCR_Rhodpsn_7TM"/>
</dbReference>
<keyword evidence="6" id="KW-0675">Receptor</keyword>
<dbReference type="EMBL" id="CAXITT010000344">
    <property type="protein sequence ID" value="CAL1539597.1"/>
    <property type="molecule type" value="Genomic_DNA"/>
</dbReference>
<feature type="transmembrane region" description="Helical" evidence="8">
    <location>
        <begin position="188"/>
        <end position="213"/>
    </location>
</feature>
<dbReference type="PROSITE" id="PS50262">
    <property type="entry name" value="G_PROTEIN_RECEP_F1_2"/>
    <property type="match status" value="1"/>
</dbReference>
<dbReference type="InterPro" id="IPR000276">
    <property type="entry name" value="GPCR_Rhodpsn"/>
</dbReference>
<keyword evidence="5 8" id="KW-0472">Membrane</keyword>
<feature type="transmembrane region" description="Helical" evidence="8">
    <location>
        <begin position="34"/>
        <end position="56"/>
    </location>
</feature>
<dbReference type="Proteomes" id="UP001497497">
    <property type="component" value="Unassembled WGS sequence"/>
</dbReference>
<keyword evidence="2 8" id="KW-0812">Transmembrane</keyword>
<comment type="subcellular location">
    <subcellularLocation>
        <location evidence="1">Membrane</location>
        <topology evidence="1">Multi-pass membrane protein</topology>
    </subcellularLocation>
</comment>
<keyword evidence="7" id="KW-0807">Transducer</keyword>
<feature type="transmembrane region" description="Helical" evidence="8">
    <location>
        <begin position="264"/>
        <end position="287"/>
    </location>
</feature>
<feature type="transmembrane region" description="Helical" evidence="8">
    <location>
        <begin position="6"/>
        <end position="22"/>
    </location>
</feature>
<keyword evidence="3 8" id="KW-1133">Transmembrane helix</keyword>
<name>A0AAV2HZ68_LYMST</name>
<feature type="transmembrane region" description="Helical" evidence="8">
    <location>
        <begin position="234"/>
        <end position="258"/>
    </location>
</feature>
<accession>A0AAV2HZ68</accession>
<dbReference type="PANTHER" id="PTHR24243">
    <property type="entry name" value="G-PROTEIN COUPLED RECEPTOR"/>
    <property type="match status" value="1"/>
</dbReference>
<evidence type="ECO:0000256" key="8">
    <source>
        <dbReference type="SAM" id="Phobius"/>
    </source>
</evidence>
<dbReference type="SUPFAM" id="SSF81321">
    <property type="entry name" value="Family A G protein-coupled receptor-like"/>
    <property type="match status" value="1"/>
</dbReference>
<feature type="transmembrane region" description="Helical" evidence="8">
    <location>
        <begin position="133"/>
        <end position="153"/>
    </location>
</feature>
<evidence type="ECO:0000256" key="4">
    <source>
        <dbReference type="ARBA" id="ARBA00023040"/>
    </source>
</evidence>
<dbReference type="GO" id="GO:0005886">
    <property type="term" value="C:plasma membrane"/>
    <property type="evidence" value="ECO:0007669"/>
    <property type="project" value="TreeGrafter"/>
</dbReference>
<feature type="domain" description="G-protein coupled receptors family 1 profile" evidence="9">
    <location>
        <begin position="14"/>
        <end position="284"/>
    </location>
</feature>
<evidence type="ECO:0000256" key="7">
    <source>
        <dbReference type="ARBA" id="ARBA00023224"/>
    </source>
</evidence>
<dbReference type="AlphaFoldDB" id="A0AAV2HZ68"/>
<evidence type="ECO:0000313" key="10">
    <source>
        <dbReference type="EMBL" id="CAL1539597.1"/>
    </source>
</evidence>
<reference evidence="10 11" key="1">
    <citation type="submission" date="2024-04" db="EMBL/GenBank/DDBJ databases">
        <authorList>
            <consortium name="Genoscope - CEA"/>
            <person name="William W."/>
        </authorList>
    </citation>
    <scope>NUCLEOTIDE SEQUENCE [LARGE SCALE GENOMIC DNA]</scope>
</reference>
<dbReference type="GO" id="GO:0008528">
    <property type="term" value="F:G protein-coupled peptide receptor activity"/>
    <property type="evidence" value="ECO:0007669"/>
    <property type="project" value="InterPro"/>
</dbReference>
<feature type="non-terminal residue" evidence="10">
    <location>
        <position position="1"/>
    </location>
</feature>
<sequence>VFVYPVLGFLGIAGNVVTGIILRRSGLEKPTNVLLLALAISSISCLLPTVNIFSLLRQFNKMIPPRYYIAWEYEPGKSRFAYFCFHATTFIFFQSRYGNQVTSSICVLITLERLVVIFFPMRIKSIITLKRTVAVVIFVHLLWLPLLVLNIRACKARVIYFDDVETYGLLLSFEENDLLTNIGQVADWLSGIIPVTVIFLGTVTMSVKLRFILKNRRRLTSSLRGTHSLRLSKTLIVVCVLFCLCHMNAFIFLFKTFYNNENRLMGKIIIMFSYVESASHFLVYIFLNKNFRSVICVLAVCYGSVFWQNVYFHHAD</sequence>
<evidence type="ECO:0000256" key="5">
    <source>
        <dbReference type="ARBA" id="ARBA00023136"/>
    </source>
</evidence>
<evidence type="ECO:0000256" key="1">
    <source>
        <dbReference type="ARBA" id="ARBA00004141"/>
    </source>
</evidence>
<dbReference type="Pfam" id="PF10324">
    <property type="entry name" value="7TM_GPCR_Srw"/>
    <property type="match status" value="1"/>
</dbReference>
<comment type="caution">
    <text evidence="10">The sequence shown here is derived from an EMBL/GenBank/DDBJ whole genome shotgun (WGS) entry which is preliminary data.</text>
</comment>
<evidence type="ECO:0000256" key="3">
    <source>
        <dbReference type="ARBA" id="ARBA00022989"/>
    </source>
</evidence>
<evidence type="ECO:0000313" key="11">
    <source>
        <dbReference type="Proteomes" id="UP001497497"/>
    </source>
</evidence>
<dbReference type="Gene3D" id="1.20.1070.10">
    <property type="entry name" value="Rhodopsin 7-helix transmembrane proteins"/>
    <property type="match status" value="1"/>
</dbReference>
<organism evidence="10 11">
    <name type="scientific">Lymnaea stagnalis</name>
    <name type="common">Great pond snail</name>
    <name type="synonym">Helix stagnalis</name>
    <dbReference type="NCBI Taxonomy" id="6523"/>
    <lineage>
        <taxon>Eukaryota</taxon>
        <taxon>Metazoa</taxon>
        <taxon>Spiralia</taxon>
        <taxon>Lophotrochozoa</taxon>
        <taxon>Mollusca</taxon>
        <taxon>Gastropoda</taxon>
        <taxon>Heterobranchia</taxon>
        <taxon>Euthyneura</taxon>
        <taxon>Panpulmonata</taxon>
        <taxon>Hygrophila</taxon>
        <taxon>Lymnaeoidea</taxon>
        <taxon>Lymnaeidae</taxon>
        <taxon>Lymnaea</taxon>
    </lineage>
</organism>
<keyword evidence="4" id="KW-0297">G-protein coupled receptor</keyword>
<dbReference type="PRINTS" id="PR00237">
    <property type="entry name" value="GPCRRHODOPSN"/>
</dbReference>